<evidence type="ECO:0000313" key="2">
    <source>
        <dbReference type="EMBL" id="CAF0726245.1"/>
    </source>
</evidence>
<dbReference type="EMBL" id="CAJNOI010000002">
    <property type="protein sequence ID" value="CAF0726245.1"/>
    <property type="molecule type" value="Genomic_DNA"/>
</dbReference>
<evidence type="ECO:0000313" key="5">
    <source>
        <dbReference type="Proteomes" id="UP000663877"/>
    </source>
</evidence>
<reference evidence="2" key="1">
    <citation type="submission" date="2021-02" db="EMBL/GenBank/DDBJ databases">
        <authorList>
            <person name="Nowell W R."/>
        </authorList>
    </citation>
    <scope>NUCLEOTIDE SEQUENCE</scope>
</reference>
<sequence>MLQEYHRRIKHKPFAPILKDQSLKQWRSDLSMQTNISLLSISNSSKSNQNNEQYSIDRDSSSSQESISSLPDEYRAKHIDLDPYILNKHLNRIPSTISNLVEKDIDASLTILSNDNKLSYQWQHNSYDPRSIQPPPFIEYLQQFRKPKIEIKPIQHRPTLLPVRTTKSEQLKLARLKSTLENISIQSSPRLIQHKTSANSQRHELITPSINHISHSRTNSTSSSFHRLKSAQACKVALKSSAPLHFSSLLIKQMQEDIQNDRVPRYSKRLNSALLREQTDTSLSYDYKMKRVHHWLEKLISTDHIESNENISNESTLGTNVDDKHDLFFNEKLSDNTERTYAEAHRVLPIFETEVNHKMEQYNLLLTRLELDLYVI</sequence>
<evidence type="ECO:0000256" key="1">
    <source>
        <dbReference type="SAM" id="MobiDB-lite"/>
    </source>
</evidence>
<dbReference type="EMBL" id="CAJNOM010000046">
    <property type="protein sequence ID" value="CAF0911030.1"/>
    <property type="molecule type" value="Genomic_DNA"/>
</dbReference>
<feature type="region of interest" description="Disordered" evidence="1">
    <location>
        <begin position="43"/>
        <end position="69"/>
    </location>
</feature>
<dbReference type="AlphaFoldDB" id="A0A813MVK1"/>
<proteinExistence type="predicted"/>
<accession>A0A813MVK1</accession>
<dbReference type="Proteomes" id="UP000663877">
    <property type="component" value="Unassembled WGS sequence"/>
</dbReference>
<protein>
    <submittedName>
        <fullName evidence="2">Uncharacterized protein</fullName>
    </submittedName>
</protein>
<evidence type="ECO:0000313" key="4">
    <source>
        <dbReference type="Proteomes" id="UP000663832"/>
    </source>
</evidence>
<dbReference type="OrthoDB" id="10019938at2759"/>
<keyword evidence="4" id="KW-1185">Reference proteome</keyword>
<dbReference type="Proteomes" id="UP000663832">
    <property type="component" value="Unassembled WGS sequence"/>
</dbReference>
<gene>
    <name evidence="2" type="ORF">BJG266_LOCUS773</name>
    <name evidence="3" type="ORF">QVE165_LOCUS10005</name>
</gene>
<comment type="caution">
    <text evidence="2">The sequence shown here is derived from an EMBL/GenBank/DDBJ whole genome shotgun (WGS) entry which is preliminary data.</text>
</comment>
<feature type="compositionally biased region" description="Low complexity" evidence="1">
    <location>
        <begin position="43"/>
        <end position="54"/>
    </location>
</feature>
<name>A0A813MVK1_9BILA</name>
<evidence type="ECO:0000313" key="3">
    <source>
        <dbReference type="EMBL" id="CAF0911030.1"/>
    </source>
</evidence>
<organism evidence="2 5">
    <name type="scientific">Adineta steineri</name>
    <dbReference type="NCBI Taxonomy" id="433720"/>
    <lineage>
        <taxon>Eukaryota</taxon>
        <taxon>Metazoa</taxon>
        <taxon>Spiralia</taxon>
        <taxon>Gnathifera</taxon>
        <taxon>Rotifera</taxon>
        <taxon>Eurotatoria</taxon>
        <taxon>Bdelloidea</taxon>
        <taxon>Adinetida</taxon>
        <taxon>Adinetidae</taxon>
        <taxon>Adineta</taxon>
    </lineage>
</organism>